<dbReference type="Pfam" id="PF23636">
    <property type="entry name" value="DUF7144"/>
    <property type="match status" value="1"/>
</dbReference>
<reference evidence="4" key="1">
    <citation type="submission" date="2016-10" db="EMBL/GenBank/DDBJ databases">
        <authorList>
            <person name="Varghese N."/>
            <person name="Submissions S."/>
        </authorList>
    </citation>
    <scope>NUCLEOTIDE SEQUENCE [LARGE SCALE GENOMIC DNA]</scope>
    <source>
        <strain evidence="4">CGMCC 4.7047</strain>
    </source>
</reference>
<feature type="transmembrane region" description="Helical" evidence="1">
    <location>
        <begin position="95"/>
        <end position="113"/>
    </location>
</feature>
<keyword evidence="1" id="KW-1133">Transmembrane helix</keyword>
<feature type="transmembrane region" description="Helical" evidence="1">
    <location>
        <begin position="29"/>
        <end position="49"/>
    </location>
</feature>
<name>A0A1I6VIN0_9ACTN</name>
<dbReference type="EMBL" id="FPAB01000008">
    <property type="protein sequence ID" value="SFT13578.1"/>
    <property type="molecule type" value="Genomic_DNA"/>
</dbReference>
<keyword evidence="1" id="KW-0812">Transmembrane</keyword>
<dbReference type="AlphaFoldDB" id="A0A1I6VIN0"/>
<evidence type="ECO:0000259" key="2">
    <source>
        <dbReference type="Pfam" id="PF23636"/>
    </source>
</evidence>
<dbReference type="InterPro" id="IPR055568">
    <property type="entry name" value="DUF7144"/>
</dbReference>
<organism evidence="3 4">
    <name type="scientific">Streptomyces harbinensis</name>
    <dbReference type="NCBI Taxonomy" id="1176198"/>
    <lineage>
        <taxon>Bacteria</taxon>
        <taxon>Bacillati</taxon>
        <taxon>Actinomycetota</taxon>
        <taxon>Actinomycetes</taxon>
        <taxon>Kitasatosporales</taxon>
        <taxon>Streptomycetaceae</taxon>
        <taxon>Streptomyces</taxon>
    </lineage>
</organism>
<keyword evidence="4" id="KW-1185">Reference proteome</keyword>
<dbReference type="RefSeq" id="WP_093844072.1">
    <property type="nucleotide sequence ID" value="NZ_FPAB01000008.1"/>
</dbReference>
<proteinExistence type="predicted"/>
<keyword evidence="1" id="KW-0472">Membrane</keyword>
<evidence type="ECO:0000313" key="3">
    <source>
        <dbReference type="EMBL" id="SFT13578.1"/>
    </source>
</evidence>
<evidence type="ECO:0000256" key="1">
    <source>
        <dbReference type="SAM" id="Phobius"/>
    </source>
</evidence>
<feature type="transmembrane region" description="Helical" evidence="1">
    <location>
        <begin position="69"/>
        <end position="88"/>
    </location>
</feature>
<evidence type="ECO:0000313" key="4">
    <source>
        <dbReference type="Proteomes" id="UP000198873"/>
    </source>
</evidence>
<accession>A0A1I6VIN0</accession>
<feature type="domain" description="DUF7144" evidence="2">
    <location>
        <begin position="28"/>
        <end position="138"/>
    </location>
</feature>
<sequence length="140" mass="14249">MGTVPSVRAGDAPSAGVPGPIAPLGRLRYAGLLLTLLGAFHLLSGLTALGRPDYFAVGPGGLMALDYPVWGTVFALLGSVQLALGASLQRRRPRATGAAVTVVMVAAIGQAGFFAAFPLWSALLIGLCVLTLHTLCAPAR</sequence>
<gene>
    <name evidence="3" type="ORF">SAMN05444716_108147</name>
</gene>
<feature type="transmembrane region" description="Helical" evidence="1">
    <location>
        <begin position="119"/>
        <end position="139"/>
    </location>
</feature>
<dbReference type="Proteomes" id="UP000198873">
    <property type="component" value="Unassembled WGS sequence"/>
</dbReference>
<protein>
    <recommendedName>
        <fullName evidence="2">DUF7144 domain-containing protein</fullName>
    </recommendedName>
</protein>